<keyword evidence="2" id="KW-0378">Hydrolase</keyword>
<evidence type="ECO:0000313" key="2">
    <source>
        <dbReference type="EMBL" id="TKC00280.1"/>
    </source>
</evidence>
<dbReference type="RefSeq" id="WP_136824491.1">
    <property type="nucleotide sequence ID" value="NZ_SWBP01000001.1"/>
</dbReference>
<feature type="domain" description="AB hydrolase-1" evidence="1">
    <location>
        <begin position="23"/>
        <end position="133"/>
    </location>
</feature>
<dbReference type="OrthoDB" id="975949at2"/>
<dbReference type="AlphaFoldDB" id="A0A4U1C3B0"/>
<dbReference type="Gene3D" id="3.40.50.1820">
    <property type="entry name" value="alpha/beta hydrolase"/>
    <property type="match status" value="1"/>
</dbReference>
<evidence type="ECO:0000259" key="1">
    <source>
        <dbReference type="Pfam" id="PF00561"/>
    </source>
</evidence>
<sequence>MIDYYFDHPLAKIHYYRFGVGDKPMLCFHGYGMHGKQFKVLEEQLGHKYTFYGFDLFFHKETVLKHPNLEFIKKGISKKELSDLFLDFCNNHQITTFSVLSYSMGSHYAATLVEEVPERINEFITAAPSTLQPGWLVTFLSTKKVGNKLLERLALSDKGMLNLLKLIKKVKIVDDKTFHILHKEIETYELRFAFYASTTFLKQLELNSSKFITNLNTHQIKSFFIFGARDKNYPEKIGYKFIPKIKNATQLVLDENHEMINVNFSSQLTKLLNDY</sequence>
<dbReference type="InterPro" id="IPR029058">
    <property type="entry name" value="AB_hydrolase_fold"/>
</dbReference>
<proteinExistence type="predicted"/>
<reference evidence="2 3" key="1">
    <citation type="submission" date="2019-04" db="EMBL/GenBank/DDBJ databases">
        <title>Pedobacter sp. AR-3-17 sp. nov., isolated from Arctic soil.</title>
        <authorList>
            <person name="Dahal R.H."/>
            <person name="Kim D.-U."/>
        </authorList>
    </citation>
    <scope>NUCLEOTIDE SEQUENCE [LARGE SCALE GENOMIC DNA]</scope>
    <source>
        <strain evidence="2 3">AR-3-17</strain>
    </source>
</reference>
<dbReference type="InterPro" id="IPR000073">
    <property type="entry name" value="AB_hydrolase_1"/>
</dbReference>
<gene>
    <name evidence="2" type="ORF">FA046_00950</name>
</gene>
<organism evidence="2 3">
    <name type="scientific">Pedobacter cryophilus</name>
    <dbReference type="NCBI Taxonomy" id="2571271"/>
    <lineage>
        <taxon>Bacteria</taxon>
        <taxon>Pseudomonadati</taxon>
        <taxon>Bacteroidota</taxon>
        <taxon>Sphingobacteriia</taxon>
        <taxon>Sphingobacteriales</taxon>
        <taxon>Sphingobacteriaceae</taxon>
        <taxon>Pedobacter</taxon>
    </lineage>
</organism>
<dbReference type="Pfam" id="PF00561">
    <property type="entry name" value="Abhydrolase_1"/>
    <property type="match status" value="1"/>
</dbReference>
<evidence type="ECO:0000313" key="3">
    <source>
        <dbReference type="Proteomes" id="UP000308181"/>
    </source>
</evidence>
<dbReference type="Proteomes" id="UP000308181">
    <property type="component" value="Unassembled WGS sequence"/>
</dbReference>
<dbReference type="GO" id="GO:0016787">
    <property type="term" value="F:hydrolase activity"/>
    <property type="evidence" value="ECO:0007669"/>
    <property type="project" value="UniProtKB-KW"/>
</dbReference>
<name>A0A4U1C3B0_9SPHI</name>
<accession>A0A4U1C3B0</accession>
<keyword evidence="3" id="KW-1185">Reference proteome</keyword>
<comment type="caution">
    <text evidence="2">The sequence shown here is derived from an EMBL/GenBank/DDBJ whole genome shotgun (WGS) entry which is preliminary data.</text>
</comment>
<dbReference type="EMBL" id="SWBP01000001">
    <property type="protein sequence ID" value="TKC00280.1"/>
    <property type="molecule type" value="Genomic_DNA"/>
</dbReference>
<dbReference type="SUPFAM" id="SSF53474">
    <property type="entry name" value="alpha/beta-Hydrolases"/>
    <property type="match status" value="1"/>
</dbReference>
<protein>
    <submittedName>
        <fullName evidence="2">Alpha/beta hydrolase</fullName>
    </submittedName>
</protein>